<feature type="region of interest" description="Disordered" evidence="1">
    <location>
        <begin position="413"/>
        <end position="459"/>
    </location>
</feature>
<protein>
    <submittedName>
        <fullName evidence="3">Uncharacterized protein</fullName>
    </submittedName>
</protein>
<dbReference type="EMBL" id="GECZ01015149">
    <property type="protein sequence ID" value="JAS54620.1"/>
    <property type="molecule type" value="Transcribed_RNA"/>
</dbReference>
<sequence length="459" mass="49852">AVQNKLFDSTTMVYYGNTESQEVSGMGADTDSPLPALWDMDSADYECDCPGPPPPVFHLPPPPRPPFLHEVADCSEAPLLDLETCDAMPVIDAEYHSSPAMPPLAVIVICSLLLLAMLLVATALVWKHKKKMQNLLPCKSSPQNRCDVAHGNGVIYEDLTNIRPRALPQPSMEMLDVKSRGNYPKNCAYPVISHSHSPVFICPPPRPDQYNSQDLYNPVYEELSNGSGERGESDPESEGGPQATVSEDEFAEDELSLGEGGGHLAPGPVSGTSSLQGSTGNDLCRDIDSSDADDRSRFLVSRNLSLPPGQRSRVPRPHRGHSQRPRSLDRRRGGGGTWRHKGPECGEFHEGLLLDALLQLYPNVVGVQGGTNPAPHDPHRLPYILPVPGPGQPHVNPYESVPVLSHLHQHHPMSTFRPVKPTSHDSDSGYSNNTSGGHGSTRGRQDHRLSAHSSDLVLS</sequence>
<proteinExistence type="predicted"/>
<feature type="compositionally biased region" description="Polar residues" evidence="1">
    <location>
        <begin position="270"/>
        <end position="281"/>
    </location>
</feature>
<feature type="compositionally biased region" description="Basic and acidic residues" evidence="1">
    <location>
        <begin position="283"/>
        <end position="297"/>
    </location>
</feature>
<evidence type="ECO:0000256" key="2">
    <source>
        <dbReference type="SAM" id="Phobius"/>
    </source>
</evidence>
<feature type="transmembrane region" description="Helical" evidence="2">
    <location>
        <begin position="104"/>
        <end position="126"/>
    </location>
</feature>
<reference evidence="3" key="1">
    <citation type="submission" date="2015-11" db="EMBL/GenBank/DDBJ databases">
        <title>De novo transcriptome assembly of four potential Pierce s Disease insect vectors from Arizona vineyards.</title>
        <authorList>
            <person name="Tassone E.E."/>
        </authorList>
    </citation>
    <scope>NUCLEOTIDE SEQUENCE</scope>
</reference>
<feature type="compositionally biased region" description="Basic residues" evidence="1">
    <location>
        <begin position="313"/>
        <end position="324"/>
    </location>
</feature>
<evidence type="ECO:0000256" key="1">
    <source>
        <dbReference type="SAM" id="MobiDB-lite"/>
    </source>
</evidence>
<keyword evidence="2" id="KW-0472">Membrane</keyword>
<keyword evidence="2" id="KW-0812">Transmembrane</keyword>
<feature type="non-terminal residue" evidence="3">
    <location>
        <position position="1"/>
    </location>
</feature>
<dbReference type="AlphaFoldDB" id="A0A1B6FWQ0"/>
<keyword evidence="2" id="KW-1133">Transmembrane helix</keyword>
<evidence type="ECO:0000313" key="3">
    <source>
        <dbReference type="EMBL" id="JAS54620.1"/>
    </source>
</evidence>
<feature type="compositionally biased region" description="Acidic residues" evidence="1">
    <location>
        <begin position="246"/>
        <end position="256"/>
    </location>
</feature>
<organism evidence="3">
    <name type="scientific">Cuerna arida</name>
    <dbReference type="NCBI Taxonomy" id="1464854"/>
    <lineage>
        <taxon>Eukaryota</taxon>
        <taxon>Metazoa</taxon>
        <taxon>Ecdysozoa</taxon>
        <taxon>Arthropoda</taxon>
        <taxon>Hexapoda</taxon>
        <taxon>Insecta</taxon>
        <taxon>Pterygota</taxon>
        <taxon>Neoptera</taxon>
        <taxon>Paraneoptera</taxon>
        <taxon>Hemiptera</taxon>
        <taxon>Auchenorrhyncha</taxon>
        <taxon>Membracoidea</taxon>
        <taxon>Cicadellidae</taxon>
        <taxon>Cicadellinae</taxon>
        <taxon>Proconiini</taxon>
        <taxon>Cuerna</taxon>
    </lineage>
</organism>
<name>A0A1B6FWQ0_9HEMI</name>
<accession>A0A1B6FWQ0</accession>
<gene>
    <name evidence="3" type="ORF">g.7346</name>
</gene>
<feature type="region of interest" description="Disordered" evidence="1">
    <location>
        <begin position="221"/>
        <end position="342"/>
    </location>
</feature>